<name>A0ABR2PFX6_9ROSI</name>
<comment type="caution">
    <text evidence="2">The sequence shown here is derived from an EMBL/GenBank/DDBJ whole genome shotgun (WGS) entry which is preliminary data.</text>
</comment>
<reference evidence="2 3" key="1">
    <citation type="journal article" date="2024" name="G3 (Bethesda)">
        <title>Genome assembly of Hibiscus sabdariffa L. provides insights into metabolisms of medicinal natural products.</title>
        <authorList>
            <person name="Kim T."/>
        </authorList>
    </citation>
    <scope>NUCLEOTIDE SEQUENCE [LARGE SCALE GENOMIC DNA]</scope>
    <source>
        <strain evidence="2">TK-2024</strain>
        <tissue evidence="2">Old leaves</tissue>
    </source>
</reference>
<proteinExistence type="predicted"/>
<feature type="compositionally biased region" description="Polar residues" evidence="1">
    <location>
        <begin position="100"/>
        <end position="119"/>
    </location>
</feature>
<sequence>MKKLLFFKSSSSSGNGSTVVPSPSADKQVFWENMLESGFNDQLGDKAEYSFLSPKLFFGKSRKQIPDSPSFSNSPAGLQRSRSLSSAGFLVDGLGQEVFPSSNDQNRSPNITPNHQYDQSSRRKTLTPKKSLRLNDVKWQLIVLRGPFLVLQGYAMIHLEALPLARAMCQVKLWTVILMENSCWKAVSP</sequence>
<evidence type="ECO:0000313" key="2">
    <source>
        <dbReference type="EMBL" id="KAK8987166.1"/>
    </source>
</evidence>
<dbReference type="Proteomes" id="UP001396334">
    <property type="component" value="Unassembled WGS sequence"/>
</dbReference>
<evidence type="ECO:0000256" key="1">
    <source>
        <dbReference type="SAM" id="MobiDB-lite"/>
    </source>
</evidence>
<dbReference type="EMBL" id="JBBPBN010000061">
    <property type="protein sequence ID" value="KAK8987166.1"/>
    <property type="molecule type" value="Genomic_DNA"/>
</dbReference>
<evidence type="ECO:0000313" key="3">
    <source>
        <dbReference type="Proteomes" id="UP001396334"/>
    </source>
</evidence>
<feature type="region of interest" description="Disordered" evidence="1">
    <location>
        <begin position="100"/>
        <end position="125"/>
    </location>
</feature>
<keyword evidence="3" id="KW-1185">Reference proteome</keyword>
<organism evidence="2 3">
    <name type="scientific">Hibiscus sabdariffa</name>
    <name type="common">roselle</name>
    <dbReference type="NCBI Taxonomy" id="183260"/>
    <lineage>
        <taxon>Eukaryota</taxon>
        <taxon>Viridiplantae</taxon>
        <taxon>Streptophyta</taxon>
        <taxon>Embryophyta</taxon>
        <taxon>Tracheophyta</taxon>
        <taxon>Spermatophyta</taxon>
        <taxon>Magnoliopsida</taxon>
        <taxon>eudicotyledons</taxon>
        <taxon>Gunneridae</taxon>
        <taxon>Pentapetalae</taxon>
        <taxon>rosids</taxon>
        <taxon>malvids</taxon>
        <taxon>Malvales</taxon>
        <taxon>Malvaceae</taxon>
        <taxon>Malvoideae</taxon>
        <taxon>Hibiscus</taxon>
    </lineage>
</organism>
<accession>A0ABR2PFX6</accession>
<gene>
    <name evidence="2" type="ORF">V6N11_055478</name>
</gene>
<protein>
    <submittedName>
        <fullName evidence="2">Uncharacterized protein</fullName>
    </submittedName>
</protein>